<comment type="caution">
    <text evidence="1">The sequence shown here is derived from an EMBL/GenBank/DDBJ whole genome shotgun (WGS) entry which is preliminary data.</text>
</comment>
<name>A0A964UX67_9ACTN</name>
<sequence length="96" mass="9661">MYGGSGNTGIDKRQMADIGRSCRELADLLVALRGDPAVAPASAQVLDDALPVIASDASPVPERRRALIAVATIAATIGAVGQPIAEAANKVLGLLG</sequence>
<dbReference type="OrthoDB" id="4225947at2"/>
<gene>
    <name evidence="1" type="ORF">GUY60_37900</name>
</gene>
<proteinExistence type="predicted"/>
<evidence type="ECO:0000313" key="1">
    <source>
        <dbReference type="EMBL" id="NBE57086.1"/>
    </source>
</evidence>
<dbReference type="EMBL" id="JAAAHS010000751">
    <property type="protein sequence ID" value="NBE57086.1"/>
    <property type="molecule type" value="Genomic_DNA"/>
</dbReference>
<protein>
    <submittedName>
        <fullName evidence="1">Uncharacterized protein</fullName>
    </submittedName>
</protein>
<keyword evidence="2" id="KW-1185">Reference proteome</keyword>
<dbReference type="Proteomes" id="UP000598297">
    <property type="component" value="Unassembled WGS sequence"/>
</dbReference>
<dbReference type="AlphaFoldDB" id="A0A964UX67"/>
<accession>A0A964UX67</accession>
<organism evidence="1 2">
    <name type="scientific">Streptomyces boluensis</name>
    <dbReference type="NCBI Taxonomy" id="1775135"/>
    <lineage>
        <taxon>Bacteria</taxon>
        <taxon>Bacillati</taxon>
        <taxon>Actinomycetota</taxon>
        <taxon>Actinomycetes</taxon>
        <taxon>Kitasatosporales</taxon>
        <taxon>Streptomycetaceae</taxon>
        <taxon>Streptomyces</taxon>
    </lineage>
</organism>
<evidence type="ECO:0000313" key="2">
    <source>
        <dbReference type="Proteomes" id="UP000598297"/>
    </source>
</evidence>
<reference evidence="1" key="1">
    <citation type="submission" date="2020-01" db="EMBL/GenBank/DDBJ databases">
        <title>Whole-genome analyses of novel actinobacteria.</title>
        <authorList>
            <person name="Sahin N."/>
        </authorList>
    </citation>
    <scope>NUCLEOTIDE SEQUENCE</scope>
    <source>
        <strain evidence="1">YC537</strain>
    </source>
</reference>